<feature type="transmembrane region" description="Helical" evidence="1">
    <location>
        <begin position="78"/>
        <end position="98"/>
    </location>
</feature>
<keyword evidence="1" id="KW-0812">Transmembrane</keyword>
<dbReference type="RefSeq" id="WP_067455520.1">
    <property type="nucleotide sequence ID" value="NZ_LVVY01000083.1"/>
</dbReference>
<dbReference type="STRING" id="1770058.A3840_09695"/>
<comment type="caution">
    <text evidence="2">The sequence shown here is derived from an EMBL/GenBank/DDBJ whole genome shotgun (WGS) entry which is preliminary data.</text>
</comment>
<accession>A0A178HZU0</accession>
<dbReference type="Proteomes" id="UP000078389">
    <property type="component" value="Unassembled WGS sequence"/>
</dbReference>
<keyword evidence="1" id="KW-0472">Membrane</keyword>
<keyword evidence="1" id="KW-1133">Transmembrane helix</keyword>
<dbReference type="OrthoDB" id="7187254at2"/>
<keyword evidence="3" id="KW-1185">Reference proteome</keyword>
<reference evidence="2 3" key="1">
    <citation type="submission" date="2016-03" db="EMBL/GenBank/DDBJ databases">
        <title>Genome sequencing of Devosia sp. S37.</title>
        <authorList>
            <person name="Mohd Nor M."/>
        </authorList>
    </citation>
    <scope>NUCLEOTIDE SEQUENCE [LARGE SCALE GENOMIC DNA]</scope>
    <source>
        <strain evidence="2 3">S37</strain>
    </source>
</reference>
<dbReference type="AlphaFoldDB" id="A0A178HZU0"/>
<evidence type="ECO:0000313" key="3">
    <source>
        <dbReference type="Proteomes" id="UP000078389"/>
    </source>
</evidence>
<protein>
    <recommendedName>
        <fullName evidence="4">Anti-sigma factor</fullName>
    </recommendedName>
</protein>
<sequence length="263" mass="28033">MSMADRDTIMAYLDGELDAEARRVVEADKAAMAEIAALQRQADAIRALYDPAAAEPLPARLSPHRLALLHNRRHREGLLRAAMVVAVLGIGVAAGWLLRPVPAPASLYEHLIADAVSAHTIYTAENRHAVEVPGSEGEHLSAWLSSKLATALPMPDLSKEGFAFLGGRLLPAPALSGGRAAQLMYEDARGERLTLYLTPAAGVDGPEFELVRLGGDNALYWADARITCTIVGPQPAERLQALAGAIFPQLSPVPASAPAYREL</sequence>
<evidence type="ECO:0000256" key="1">
    <source>
        <dbReference type="SAM" id="Phobius"/>
    </source>
</evidence>
<name>A0A178HZU0_9HYPH</name>
<proteinExistence type="predicted"/>
<organism evidence="2 3">
    <name type="scientific">Devosia elaeis</name>
    <dbReference type="NCBI Taxonomy" id="1770058"/>
    <lineage>
        <taxon>Bacteria</taxon>
        <taxon>Pseudomonadati</taxon>
        <taxon>Pseudomonadota</taxon>
        <taxon>Alphaproteobacteria</taxon>
        <taxon>Hyphomicrobiales</taxon>
        <taxon>Devosiaceae</taxon>
        <taxon>Devosia</taxon>
    </lineage>
</organism>
<dbReference type="EMBL" id="LVVY01000083">
    <property type="protein sequence ID" value="OAM77468.1"/>
    <property type="molecule type" value="Genomic_DNA"/>
</dbReference>
<evidence type="ECO:0008006" key="4">
    <source>
        <dbReference type="Google" id="ProtNLM"/>
    </source>
</evidence>
<gene>
    <name evidence="2" type="ORF">A3840_09695</name>
</gene>
<evidence type="ECO:0000313" key="2">
    <source>
        <dbReference type="EMBL" id="OAM77468.1"/>
    </source>
</evidence>